<reference evidence="2" key="2">
    <citation type="submission" date="2015-01" db="EMBL/GenBank/DDBJ databases">
        <title>Evolutionary Origins and Diversification of the Mycorrhizal Mutualists.</title>
        <authorList>
            <consortium name="DOE Joint Genome Institute"/>
            <consortium name="Mycorrhizal Genomics Consortium"/>
            <person name="Kohler A."/>
            <person name="Kuo A."/>
            <person name="Nagy L.G."/>
            <person name="Floudas D."/>
            <person name="Copeland A."/>
            <person name="Barry K.W."/>
            <person name="Cichocki N."/>
            <person name="Veneault-Fourrey C."/>
            <person name="LaButti K."/>
            <person name="Lindquist E.A."/>
            <person name="Lipzen A."/>
            <person name="Lundell T."/>
            <person name="Morin E."/>
            <person name="Murat C."/>
            <person name="Riley R."/>
            <person name="Ohm R."/>
            <person name="Sun H."/>
            <person name="Tunlid A."/>
            <person name="Henrissat B."/>
            <person name="Grigoriev I.V."/>
            <person name="Hibbett D.S."/>
            <person name="Martin F."/>
        </authorList>
    </citation>
    <scope>NUCLEOTIDE SEQUENCE [LARGE SCALE GENOMIC DNA]</scope>
    <source>
        <strain evidence="2">Foug A</strain>
    </source>
</reference>
<proteinExistence type="predicted"/>
<dbReference type="InParanoid" id="A0A0C3DAP6"/>
<organism evidence="1 2">
    <name type="scientific">Scleroderma citrinum Foug A</name>
    <dbReference type="NCBI Taxonomy" id="1036808"/>
    <lineage>
        <taxon>Eukaryota</taxon>
        <taxon>Fungi</taxon>
        <taxon>Dikarya</taxon>
        <taxon>Basidiomycota</taxon>
        <taxon>Agaricomycotina</taxon>
        <taxon>Agaricomycetes</taxon>
        <taxon>Agaricomycetidae</taxon>
        <taxon>Boletales</taxon>
        <taxon>Sclerodermatineae</taxon>
        <taxon>Sclerodermataceae</taxon>
        <taxon>Scleroderma</taxon>
    </lineage>
</organism>
<dbReference type="HOGENOM" id="CLU_1215404_0_0_1"/>
<keyword evidence="2" id="KW-1185">Reference proteome</keyword>
<evidence type="ECO:0000313" key="2">
    <source>
        <dbReference type="Proteomes" id="UP000053989"/>
    </source>
</evidence>
<protein>
    <submittedName>
        <fullName evidence="1">Uncharacterized protein</fullName>
    </submittedName>
</protein>
<evidence type="ECO:0000313" key="1">
    <source>
        <dbReference type="EMBL" id="KIM53161.1"/>
    </source>
</evidence>
<gene>
    <name evidence="1" type="ORF">SCLCIDRAFT_456024</name>
</gene>
<name>A0A0C3DAP6_9AGAM</name>
<dbReference type="OrthoDB" id="3678961at2759"/>
<reference evidence="1 2" key="1">
    <citation type="submission" date="2014-04" db="EMBL/GenBank/DDBJ databases">
        <authorList>
            <consortium name="DOE Joint Genome Institute"/>
            <person name="Kuo A."/>
            <person name="Kohler A."/>
            <person name="Nagy L.G."/>
            <person name="Floudas D."/>
            <person name="Copeland A."/>
            <person name="Barry K.W."/>
            <person name="Cichocki N."/>
            <person name="Veneault-Fourrey C."/>
            <person name="LaButti K."/>
            <person name="Lindquist E.A."/>
            <person name="Lipzen A."/>
            <person name="Lundell T."/>
            <person name="Morin E."/>
            <person name="Murat C."/>
            <person name="Sun H."/>
            <person name="Tunlid A."/>
            <person name="Henrissat B."/>
            <person name="Grigoriev I.V."/>
            <person name="Hibbett D.S."/>
            <person name="Martin F."/>
            <person name="Nordberg H.P."/>
            <person name="Cantor M.N."/>
            <person name="Hua S.X."/>
        </authorList>
    </citation>
    <scope>NUCLEOTIDE SEQUENCE [LARGE SCALE GENOMIC DNA]</scope>
    <source>
        <strain evidence="1 2">Foug A</strain>
    </source>
</reference>
<dbReference type="Proteomes" id="UP000053989">
    <property type="component" value="Unassembled WGS sequence"/>
</dbReference>
<sequence length="228" mass="26211">MNPVPSCRRAVASPKPIINQSRHIIYYFENEEMLYATSTTSLVAVENEKLMHWENNTNGQHIHELEYTIGFKSLTTTTLSERIALHDSLKDVKINDPNTGTYKEFLSEEVLPERRLKTTVTVPSRSNLYFYQRKYVLETDVYFTHNAWARVCVVVSNRDRQVKSLKILSTIHSAEFTTTEQELQGMVSMELSGQTKQVVFGDSQRRFDDLTDRAKETLGGLGVQLVDR</sequence>
<accession>A0A0C3DAP6</accession>
<dbReference type="EMBL" id="KN822188">
    <property type="protein sequence ID" value="KIM53161.1"/>
    <property type="molecule type" value="Genomic_DNA"/>
</dbReference>
<dbReference type="AlphaFoldDB" id="A0A0C3DAP6"/>